<comment type="subcellular location">
    <subcellularLocation>
        <location evidence="2">Cytoplasm</location>
    </subcellularLocation>
    <subcellularLocation>
        <location evidence="1">Nucleus</location>
    </subcellularLocation>
</comment>
<feature type="region of interest" description="Disordered" evidence="5">
    <location>
        <begin position="39"/>
        <end position="61"/>
    </location>
</feature>
<sequence>MPLEVATVDVWSPMESPQQSQNPNSDYLIGFSAIPSNDFLKNPNPSSNSSSSAHARGKGSCSSISRFLTSSRAQKLLIEEEAFGAAAASASAEDDGIEILQVYSREISRQMLDTVKNRAASSASSAVDAFAPHTPSPSLEPTASEDEWWLLVKWWSLLDFSGG</sequence>
<feature type="compositionally biased region" description="Low complexity" evidence="5">
    <location>
        <begin position="42"/>
        <end position="52"/>
    </location>
</feature>
<evidence type="ECO:0000259" key="6">
    <source>
        <dbReference type="Pfam" id="PF13943"/>
    </source>
</evidence>
<feature type="region of interest" description="Disordered" evidence="5">
    <location>
        <begin position="1"/>
        <end position="27"/>
    </location>
</feature>
<dbReference type="GO" id="GO:0048527">
    <property type="term" value="P:lateral root development"/>
    <property type="evidence" value="ECO:0007669"/>
    <property type="project" value="InterPro"/>
</dbReference>
<accession>A0A2N9H681</accession>
<dbReference type="InterPro" id="IPR044692">
    <property type="entry name" value="WPP1/2/3"/>
</dbReference>
<dbReference type="EMBL" id="OIVN01002879">
    <property type="protein sequence ID" value="SPD07130.1"/>
    <property type="molecule type" value="Genomic_DNA"/>
</dbReference>
<name>A0A2N9H681_FAGSY</name>
<proteinExistence type="predicted"/>
<feature type="compositionally biased region" description="Polar residues" evidence="5">
    <location>
        <begin position="15"/>
        <end position="25"/>
    </location>
</feature>
<evidence type="ECO:0000256" key="5">
    <source>
        <dbReference type="SAM" id="MobiDB-lite"/>
    </source>
</evidence>
<dbReference type="PANTHER" id="PTHR34362:SF1">
    <property type="entry name" value="WPP DOMAIN-CONTAINING PROTEIN 1-RELATED"/>
    <property type="match status" value="1"/>
</dbReference>
<reference evidence="7" key="1">
    <citation type="submission" date="2018-02" db="EMBL/GenBank/DDBJ databases">
        <authorList>
            <person name="Cohen D.B."/>
            <person name="Kent A.D."/>
        </authorList>
    </citation>
    <scope>NUCLEOTIDE SEQUENCE</scope>
</reference>
<evidence type="ECO:0000256" key="4">
    <source>
        <dbReference type="ARBA" id="ARBA00023242"/>
    </source>
</evidence>
<protein>
    <recommendedName>
        <fullName evidence="6">WPP domain-containing protein</fullName>
    </recommendedName>
</protein>
<dbReference type="Pfam" id="PF13943">
    <property type="entry name" value="WPP"/>
    <property type="match status" value="1"/>
</dbReference>
<feature type="domain" description="WPP" evidence="6">
    <location>
        <begin position="76"/>
        <end position="123"/>
    </location>
</feature>
<dbReference type="InterPro" id="IPR025265">
    <property type="entry name" value="WPP_dom"/>
</dbReference>
<evidence type="ECO:0000256" key="1">
    <source>
        <dbReference type="ARBA" id="ARBA00004123"/>
    </source>
</evidence>
<keyword evidence="3" id="KW-0963">Cytoplasm</keyword>
<gene>
    <name evidence="7" type="ORF">FSB_LOCUS35012</name>
</gene>
<dbReference type="PANTHER" id="PTHR34362">
    <property type="entry name" value="WPP DOMAIN-CONTAINING PROTEIN 1-RELATED"/>
    <property type="match status" value="1"/>
</dbReference>
<evidence type="ECO:0000256" key="3">
    <source>
        <dbReference type="ARBA" id="ARBA00022490"/>
    </source>
</evidence>
<evidence type="ECO:0000256" key="2">
    <source>
        <dbReference type="ARBA" id="ARBA00004496"/>
    </source>
</evidence>
<dbReference type="GO" id="GO:0000278">
    <property type="term" value="P:mitotic cell cycle"/>
    <property type="evidence" value="ECO:0007669"/>
    <property type="project" value="InterPro"/>
</dbReference>
<dbReference type="AlphaFoldDB" id="A0A2N9H681"/>
<dbReference type="Gene3D" id="1.10.246.200">
    <property type="entry name" value="WPP domain"/>
    <property type="match status" value="1"/>
</dbReference>
<evidence type="ECO:0000313" key="7">
    <source>
        <dbReference type="EMBL" id="SPD07130.1"/>
    </source>
</evidence>
<dbReference type="GO" id="GO:0005737">
    <property type="term" value="C:cytoplasm"/>
    <property type="evidence" value="ECO:0007669"/>
    <property type="project" value="UniProtKB-SubCell"/>
</dbReference>
<dbReference type="GO" id="GO:0005634">
    <property type="term" value="C:nucleus"/>
    <property type="evidence" value="ECO:0007669"/>
    <property type="project" value="UniProtKB-SubCell"/>
</dbReference>
<dbReference type="InterPro" id="IPR038214">
    <property type="entry name" value="WPP_sf"/>
</dbReference>
<organism evidence="7">
    <name type="scientific">Fagus sylvatica</name>
    <name type="common">Beechnut</name>
    <dbReference type="NCBI Taxonomy" id="28930"/>
    <lineage>
        <taxon>Eukaryota</taxon>
        <taxon>Viridiplantae</taxon>
        <taxon>Streptophyta</taxon>
        <taxon>Embryophyta</taxon>
        <taxon>Tracheophyta</taxon>
        <taxon>Spermatophyta</taxon>
        <taxon>Magnoliopsida</taxon>
        <taxon>eudicotyledons</taxon>
        <taxon>Gunneridae</taxon>
        <taxon>Pentapetalae</taxon>
        <taxon>rosids</taxon>
        <taxon>fabids</taxon>
        <taxon>Fagales</taxon>
        <taxon>Fagaceae</taxon>
        <taxon>Fagus</taxon>
    </lineage>
</organism>
<keyword evidence="4" id="KW-0539">Nucleus</keyword>